<gene>
    <name evidence="3" type="ORF">Ani05nite_44340</name>
</gene>
<organism evidence="3 4">
    <name type="scientific">Actinoplanes nipponensis</name>
    <dbReference type="NCBI Taxonomy" id="135950"/>
    <lineage>
        <taxon>Bacteria</taxon>
        <taxon>Bacillati</taxon>
        <taxon>Actinomycetota</taxon>
        <taxon>Actinomycetes</taxon>
        <taxon>Micromonosporales</taxon>
        <taxon>Micromonosporaceae</taxon>
        <taxon>Actinoplanes</taxon>
    </lineage>
</organism>
<comment type="caution">
    <text evidence="3">The sequence shown here is derived from an EMBL/GenBank/DDBJ whole genome shotgun (WGS) entry which is preliminary data.</text>
</comment>
<keyword evidence="1" id="KW-0812">Transmembrane</keyword>
<evidence type="ECO:0000256" key="1">
    <source>
        <dbReference type="SAM" id="Phobius"/>
    </source>
</evidence>
<feature type="transmembrane region" description="Helical" evidence="1">
    <location>
        <begin position="49"/>
        <end position="71"/>
    </location>
</feature>
<evidence type="ECO:0000259" key="2">
    <source>
        <dbReference type="Pfam" id="PF01757"/>
    </source>
</evidence>
<feature type="transmembrane region" description="Helical" evidence="1">
    <location>
        <begin position="215"/>
        <end position="232"/>
    </location>
</feature>
<feature type="transmembrane region" description="Helical" evidence="1">
    <location>
        <begin position="92"/>
        <end position="110"/>
    </location>
</feature>
<feature type="transmembrane region" description="Helical" evidence="1">
    <location>
        <begin position="278"/>
        <end position="300"/>
    </location>
</feature>
<name>A0A919MV79_9ACTN</name>
<feature type="transmembrane region" description="Helical" evidence="1">
    <location>
        <begin position="160"/>
        <end position="178"/>
    </location>
</feature>
<dbReference type="InterPro" id="IPR002656">
    <property type="entry name" value="Acyl_transf_3_dom"/>
</dbReference>
<evidence type="ECO:0000313" key="4">
    <source>
        <dbReference type="Proteomes" id="UP000647172"/>
    </source>
</evidence>
<keyword evidence="3" id="KW-0808">Transferase</keyword>
<protein>
    <submittedName>
        <fullName evidence="3">Integral membrane transferase</fullName>
    </submittedName>
</protein>
<dbReference type="GO" id="GO:0016747">
    <property type="term" value="F:acyltransferase activity, transferring groups other than amino-acyl groups"/>
    <property type="evidence" value="ECO:0007669"/>
    <property type="project" value="InterPro"/>
</dbReference>
<keyword evidence="1" id="KW-1133">Transmembrane helix</keyword>
<accession>A0A919MV79</accession>
<dbReference type="Proteomes" id="UP000647172">
    <property type="component" value="Unassembled WGS sequence"/>
</dbReference>
<reference evidence="3" key="1">
    <citation type="submission" date="2021-01" db="EMBL/GenBank/DDBJ databases">
        <title>Whole genome shotgun sequence of Actinoplanes nipponensis NBRC 14063.</title>
        <authorList>
            <person name="Komaki H."/>
            <person name="Tamura T."/>
        </authorList>
    </citation>
    <scope>NUCLEOTIDE SEQUENCE</scope>
    <source>
        <strain evidence="3">NBRC 14063</strain>
    </source>
</reference>
<feature type="transmembrane region" description="Helical" evidence="1">
    <location>
        <begin position="312"/>
        <end position="334"/>
    </location>
</feature>
<dbReference type="AlphaFoldDB" id="A0A919MV79"/>
<evidence type="ECO:0000313" key="3">
    <source>
        <dbReference type="EMBL" id="GIE50900.1"/>
    </source>
</evidence>
<feature type="transmembrane region" description="Helical" evidence="1">
    <location>
        <begin position="244"/>
        <end position="266"/>
    </location>
</feature>
<sequence>MWGISRMPVSVCFVGFVSIAMEAMRNRYLDLLRAIAIVRVVVYHSTGWVALTIAFPAMSVMFALAGSLMAASLDRSGPMAVERRLRRLLPSLWAMSAIAVPAMLLTGLAWDWKILYWAFPVQDPPANGWGSMALSATWYLRDFLWFVLLSPLALPVFRRLPRLAIATPYAALVVITLFGLTPHAIVRDMALYGGAWLLGFAHHDGMLRRLTRRRLAGWAAGLATLGAAWVLTHPGARGYDLNDIPLGNALWSAAFILVALGLAPAVSTTRPSRLVTVLNARALTIYLWHVPIIVAVTRIGEAHGLPVRGAAGIGWRFGVIVALVAVAVALFGWVEDFAAGRRPALVPGARRRRPVAAPVSPAVGQIAETVHT</sequence>
<dbReference type="Pfam" id="PF01757">
    <property type="entry name" value="Acyl_transf_3"/>
    <property type="match status" value="1"/>
</dbReference>
<keyword evidence="1" id="KW-0472">Membrane</keyword>
<dbReference type="EMBL" id="BOMQ01000053">
    <property type="protein sequence ID" value="GIE50900.1"/>
    <property type="molecule type" value="Genomic_DNA"/>
</dbReference>
<feature type="domain" description="Acyltransferase 3" evidence="2">
    <location>
        <begin position="26"/>
        <end position="330"/>
    </location>
</feature>
<keyword evidence="4" id="KW-1185">Reference proteome</keyword>
<proteinExistence type="predicted"/>